<dbReference type="Proteomes" id="UP000828390">
    <property type="component" value="Unassembled WGS sequence"/>
</dbReference>
<accession>A0A9D4D4D3</accession>
<dbReference type="EMBL" id="JAIWYP010000011">
    <property type="protein sequence ID" value="KAH3737810.1"/>
    <property type="molecule type" value="Genomic_DNA"/>
</dbReference>
<keyword evidence="1" id="KW-0175">Coiled coil</keyword>
<keyword evidence="3" id="KW-1185">Reference proteome</keyword>
<gene>
    <name evidence="2" type="ORF">DPMN_044405</name>
</gene>
<comment type="caution">
    <text evidence="2">The sequence shown here is derived from an EMBL/GenBank/DDBJ whole genome shotgun (WGS) entry which is preliminary data.</text>
</comment>
<organism evidence="2 3">
    <name type="scientific">Dreissena polymorpha</name>
    <name type="common">Zebra mussel</name>
    <name type="synonym">Mytilus polymorpha</name>
    <dbReference type="NCBI Taxonomy" id="45954"/>
    <lineage>
        <taxon>Eukaryota</taxon>
        <taxon>Metazoa</taxon>
        <taxon>Spiralia</taxon>
        <taxon>Lophotrochozoa</taxon>
        <taxon>Mollusca</taxon>
        <taxon>Bivalvia</taxon>
        <taxon>Autobranchia</taxon>
        <taxon>Heteroconchia</taxon>
        <taxon>Euheterodonta</taxon>
        <taxon>Imparidentia</taxon>
        <taxon>Neoheterodontei</taxon>
        <taxon>Myida</taxon>
        <taxon>Dreissenoidea</taxon>
        <taxon>Dreissenidae</taxon>
        <taxon>Dreissena</taxon>
    </lineage>
</organism>
<reference evidence="2" key="2">
    <citation type="submission" date="2020-11" db="EMBL/GenBank/DDBJ databases">
        <authorList>
            <person name="McCartney M.A."/>
            <person name="Auch B."/>
            <person name="Kono T."/>
            <person name="Mallez S."/>
            <person name="Becker A."/>
            <person name="Gohl D.M."/>
            <person name="Silverstein K.A.T."/>
            <person name="Koren S."/>
            <person name="Bechman K.B."/>
            <person name="Herman A."/>
            <person name="Abrahante J.E."/>
            <person name="Garbe J."/>
        </authorList>
    </citation>
    <scope>NUCLEOTIDE SEQUENCE</scope>
    <source>
        <strain evidence="2">Duluth1</strain>
        <tissue evidence="2">Whole animal</tissue>
    </source>
</reference>
<name>A0A9D4D4D3_DREPO</name>
<sequence>MNSLLLFKESRYLIQFRLLILTETIATHNELANIKVELENECQARQLLEAYLNIRNIVIEQLENKIKELERENAALTITHKSLIAYTEQYREQNEHDTKTINEMDIKVRN</sequence>
<reference evidence="2" key="1">
    <citation type="journal article" date="2019" name="bioRxiv">
        <title>The Genome of the Zebra Mussel, Dreissena polymorpha: A Resource for Invasive Species Research.</title>
        <authorList>
            <person name="McCartney M.A."/>
            <person name="Auch B."/>
            <person name="Kono T."/>
            <person name="Mallez S."/>
            <person name="Zhang Y."/>
            <person name="Obille A."/>
            <person name="Becker A."/>
            <person name="Abrahante J.E."/>
            <person name="Garbe J."/>
            <person name="Badalamenti J.P."/>
            <person name="Herman A."/>
            <person name="Mangelson H."/>
            <person name="Liachko I."/>
            <person name="Sullivan S."/>
            <person name="Sone E.D."/>
            <person name="Koren S."/>
            <person name="Silverstein K.A.T."/>
            <person name="Beckman K.B."/>
            <person name="Gohl D.M."/>
        </authorList>
    </citation>
    <scope>NUCLEOTIDE SEQUENCE</scope>
    <source>
        <strain evidence="2">Duluth1</strain>
        <tissue evidence="2">Whole animal</tissue>
    </source>
</reference>
<protein>
    <submittedName>
        <fullName evidence="2">Uncharacterized protein</fullName>
    </submittedName>
</protein>
<evidence type="ECO:0000313" key="2">
    <source>
        <dbReference type="EMBL" id="KAH3737810.1"/>
    </source>
</evidence>
<evidence type="ECO:0000256" key="1">
    <source>
        <dbReference type="SAM" id="Coils"/>
    </source>
</evidence>
<feature type="coiled-coil region" evidence="1">
    <location>
        <begin position="52"/>
        <end position="79"/>
    </location>
</feature>
<proteinExistence type="predicted"/>
<evidence type="ECO:0000313" key="3">
    <source>
        <dbReference type="Proteomes" id="UP000828390"/>
    </source>
</evidence>
<dbReference type="AlphaFoldDB" id="A0A9D4D4D3"/>